<comment type="catalytic activity">
    <reaction evidence="6">
        <text>ATP + H2O = ADP + phosphate + H(+)</text>
        <dbReference type="Rhea" id="RHEA:13065"/>
        <dbReference type="ChEBI" id="CHEBI:15377"/>
        <dbReference type="ChEBI" id="CHEBI:15378"/>
        <dbReference type="ChEBI" id="CHEBI:30616"/>
        <dbReference type="ChEBI" id="CHEBI:43474"/>
        <dbReference type="ChEBI" id="CHEBI:456216"/>
        <dbReference type="EC" id="5.6.2.3"/>
    </reaction>
</comment>
<comment type="similarity">
    <text evidence="6">Belongs to the helicase family.</text>
</comment>
<keyword evidence="6" id="KW-0227">DNA damage</keyword>
<dbReference type="GO" id="GO:0005200">
    <property type="term" value="F:structural constituent of cytoskeleton"/>
    <property type="evidence" value="ECO:0007669"/>
    <property type="project" value="InterPro"/>
</dbReference>
<dbReference type="GO" id="GO:0005525">
    <property type="term" value="F:GTP binding"/>
    <property type="evidence" value="ECO:0007669"/>
    <property type="project" value="UniProtKB-KW"/>
</dbReference>
<dbReference type="PANTHER" id="PTHR12250:SF0">
    <property type="entry name" value="GPI ETHANOLAMINE PHOSPHATE TRANSFERASE 1"/>
    <property type="match status" value="1"/>
</dbReference>
<dbReference type="InterPro" id="IPR008280">
    <property type="entry name" value="Tub_FtsZ_C"/>
</dbReference>
<protein>
    <recommendedName>
        <fullName evidence="6 7">Multifunctional fusion protein</fullName>
    </recommendedName>
    <domain>
        <recommendedName>
            <fullName evidence="6">ATP-dependent DNA helicase</fullName>
            <ecNumber evidence="6">5.6.2.3</ecNumber>
        </recommendedName>
    </domain>
    <domain>
        <recommendedName>
            <fullName evidence="7">GPI ethanolamine phosphate transferase 1</fullName>
            <ecNumber evidence="7">2.-.-.-</ecNumber>
        </recommendedName>
    </domain>
</protein>
<keyword evidence="3" id="KW-0493">Microtubule</keyword>
<dbReference type="InterPro" id="IPR010285">
    <property type="entry name" value="DNA_helicase_pif1-like_DEAD"/>
</dbReference>
<dbReference type="InterPro" id="IPR023123">
    <property type="entry name" value="Tubulin_C"/>
</dbReference>
<keyword evidence="6" id="KW-0234">DNA repair</keyword>
<evidence type="ECO:0000313" key="9">
    <source>
        <dbReference type="EMBL" id="VDK67198.1"/>
    </source>
</evidence>
<dbReference type="STRING" id="42157.A0A182E4B2"/>
<sequence>MTITPGYIPKNIKLGTCDIPTRGTKNTAVSLFNATAIQEIFANIRLKYTAMFQHKTFFHWYKSEGMEEAEFMEVDNTIKDLITEYQQYEVVSNDEDWTDEASWGVSISHVPTESRSGHVSMLAGFFEDVSAVARGWKYNPVPFDSIINSRTTLHSWTVSIRRNRTCNSSKLPYPTFPRHREWVKVLQKCKLIVWDECTMTHRKSVEDLDRSLQDLRGNMKPFGDALILLARNLKQILSVISRSTPAEGMLA</sequence>
<dbReference type="GO" id="GO:0006281">
    <property type="term" value="P:DNA repair"/>
    <property type="evidence" value="ECO:0007669"/>
    <property type="project" value="UniProtKB-KW"/>
</dbReference>
<gene>
    <name evidence="9" type="ORF">NOO_LOCUS2831</name>
</gene>
<evidence type="ECO:0000256" key="1">
    <source>
        <dbReference type="ARBA" id="ARBA00001946"/>
    </source>
</evidence>
<dbReference type="GO" id="GO:0051377">
    <property type="term" value="F:mannose-ethanolamine phosphotransferase activity"/>
    <property type="evidence" value="ECO:0007669"/>
    <property type="project" value="UniProtKB-UniRule"/>
</dbReference>
<reference evidence="9 10" key="2">
    <citation type="submission" date="2018-08" db="EMBL/GenBank/DDBJ databases">
        <authorList>
            <person name="Laetsch R D."/>
            <person name="Stevens L."/>
            <person name="Kumar S."/>
            <person name="Blaxter L. M."/>
        </authorList>
    </citation>
    <scope>NUCLEOTIDE SEQUENCE [LARGE SCALE GENOMIC DNA]</scope>
</reference>
<keyword evidence="6" id="KW-0378">Hydrolase</keyword>
<evidence type="ECO:0000256" key="5">
    <source>
        <dbReference type="ARBA" id="ARBA00023134"/>
    </source>
</evidence>
<comment type="cofactor">
    <cofactor evidence="1 6">
        <name>Mg(2+)</name>
        <dbReference type="ChEBI" id="CHEBI:18420"/>
    </cofactor>
</comment>
<keyword evidence="5" id="KW-0342">GTP-binding</keyword>
<dbReference type="EMBL" id="UYRW01000482">
    <property type="protein sequence ID" value="VDK67198.1"/>
    <property type="molecule type" value="Genomic_DNA"/>
</dbReference>
<proteinExistence type="inferred from homology"/>
<evidence type="ECO:0000256" key="6">
    <source>
        <dbReference type="RuleBase" id="RU363044"/>
    </source>
</evidence>
<evidence type="ECO:0000313" key="10">
    <source>
        <dbReference type="Proteomes" id="UP000271087"/>
    </source>
</evidence>
<evidence type="ECO:0000256" key="7">
    <source>
        <dbReference type="RuleBase" id="RU367138"/>
    </source>
</evidence>
<keyword evidence="6" id="KW-0233">DNA recombination</keyword>
<dbReference type="GO" id="GO:0000723">
    <property type="term" value="P:telomere maintenance"/>
    <property type="evidence" value="ECO:0007669"/>
    <property type="project" value="InterPro"/>
</dbReference>
<keyword evidence="6" id="KW-0067">ATP-binding</keyword>
<keyword evidence="10" id="KW-1185">Reference proteome</keyword>
<feature type="domain" description="DNA helicase Pif1-like DEAD-box helicase" evidence="8">
    <location>
        <begin position="176"/>
        <end position="244"/>
    </location>
</feature>
<comment type="subcellular location">
    <subcellularLocation>
        <location evidence="7">Endoplasmic reticulum membrane</location>
        <topology evidence="7">Multi-pass membrane protein</topology>
    </subcellularLocation>
</comment>
<dbReference type="Proteomes" id="UP000271087">
    <property type="component" value="Unassembled WGS sequence"/>
</dbReference>
<dbReference type="InterPro" id="IPR002453">
    <property type="entry name" value="Beta_tubulin"/>
</dbReference>
<evidence type="ECO:0000256" key="3">
    <source>
        <dbReference type="ARBA" id="ARBA00022701"/>
    </source>
</evidence>
<dbReference type="GO" id="GO:0005524">
    <property type="term" value="F:ATP binding"/>
    <property type="evidence" value="ECO:0007669"/>
    <property type="project" value="UniProtKB-KW"/>
</dbReference>
<comment type="function">
    <text evidence="7">Ethanolamine phosphate transferase involved in glycosylphosphatidylinositol-anchor biosynthesis. Transfers ethanolamine phosphate to the first alpha-1,4-linked mannose of the glycosylphosphatidylinositol precursor of GPI-anchor.</text>
</comment>
<organism evidence="11">
    <name type="scientific">Onchocerca ochengi</name>
    <name type="common">Filarial nematode worm</name>
    <dbReference type="NCBI Taxonomy" id="42157"/>
    <lineage>
        <taxon>Eukaryota</taxon>
        <taxon>Metazoa</taxon>
        <taxon>Ecdysozoa</taxon>
        <taxon>Nematoda</taxon>
        <taxon>Chromadorea</taxon>
        <taxon>Rhabditida</taxon>
        <taxon>Spirurina</taxon>
        <taxon>Spiruromorpha</taxon>
        <taxon>Filarioidea</taxon>
        <taxon>Onchocercidae</taxon>
        <taxon>Onchocerca</taxon>
    </lineage>
</organism>
<comment type="pathway">
    <text evidence="7">Glycolipid biosynthesis; glycosylphosphatidylinositol-anchor biosynthesis.</text>
</comment>
<evidence type="ECO:0000256" key="2">
    <source>
        <dbReference type="ARBA" id="ARBA00009636"/>
    </source>
</evidence>
<keyword evidence="4 6" id="KW-0547">Nucleotide-binding</keyword>
<dbReference type="SUPFAM" id="SSF55307">
    <property type="entry name" value="Tubulin C-terminal domain-like"/>
    <property type="match status" value="1"/>
</dbReference>
<dbReference type="Gene3D" id="1.10.287.600">
    <property type="entry name" value="Helix hairpin bin"/>
    <property type="match status" value="1"/>
</dbReference>
<keyword evidence="6" id="KW-0347">Helicase</keyword>
<name>A0A182E4B2_ONCOC</name>
<evidence type="ECO:0000259" key="8">
    <source>
        <dbReference type="Pfam" id="PF05970"/>
    </source>
</evidence>
<dbReference type="GO" id="GO:0005874">
    <property type="term" value="C:microtubule"/>
    <property type="evidence" value="ECO:0007669"/>
    <property type="project" value="UniProtKB-KW"/>
</dbReference>
<dbReference type="Pfam" id="PF05970">
    <property type="entry name" value="PIF1"/>
    <property type="match status" value="1"/>
</dbReference>
<dbReference type="PRINTS" id="PR01163">
    <property type="entry name" value="BETATUBULIN"/>
</dbReference>
<dbReference type="GO" id="GO:0006310">
    <property type="term" value="P:DNA recombination"/>
    <property type="evidence" value="ECO:0007669"/>
    <property type="project" value="UniProtKB-KW"/>
</dbReference>
<reference evidence="11" key="1">
    <citation type="submission" date="2016-06" db="UniProtKB">
        <authorList>
            <consortium name="WormBaseParasite"/>
        </authorList>
    </citation>
    <scope>IDENTIFICATION</scope>
</reference>
<dbReference type="EC" id="5.6.2.3" evidence="6"/>
<evidence type="ECO:0000313" key="11">
    <source>
        <dbReference type="WBParaSite" id="nOo.2.0.1.t02831-RA"/>
    </source>
</evidence>
<dbReference type="GO" id="GO:0007017">
    <property type="term" value="P:microtubule-based process"/>
    <property type="evidence" value="ECO:0007669"/>
    <property type="project" value="InterPro"/>
</dbReference>
<keyword evidence="7" id="KW-0337">GPI-anchor biosynthesis</keyword>
<keyword evidence="7" id="KW-0808">Transferase</keyword>
<accession>A0A182E4B2</accession>
<dbReference type="EC" id="2.-.-.-" evidence="7"/>
<dbReference type="AlphaFoldDB" id="A0A182E4B2"/>
<dbReference type="GO" id="GO:0006506">
    <property type="term" value="P:GPI anchor biosynthetic process"/>
    <property type="evidence" value="ECO:0007669"/>
    <property type="project" value="UniProtKB-KW"/>
</dbReference>
<dbReference type="WBParaSite" id="nOo.2.0.1.t02831-RA">
    <property type="protein sequence ID" value="nOo.2.0.1.t02831-RA"/>
    <property type="gene ID" value="nOo.2.0.1.g02831"/>
</dbReference>
<keyword evidence="7" id="KW-0256">Endoplasmic reticulum</keyword>
<dbReference type="GO" id="GO:0003924">
    <property type="term" value="F:GTPase activity"/>
    <property type="evidence" value="ECO:0007669"/>
    <property type="project" value="InterPro"/>
</dbReference>
<dbReference type="InterPro" id="IPR007070">
    <property type="entry name" value="GPI_EtnP_transferase_1"/>
</dbReference>
<dbReference type="OrthoDB" id="2748310at2759"/>
<dbReference type="GO" id="GO:0043139">
    <property type="term" value="F:5'-3' DNA helicase activity"/>
    <property type="evidence" value="ECO:0007669"/>
    <property type="project" value="UniProtKB-EC"/>
</dbReference>
<comment type="similarity">
    <text evidence="7">Belongs to the PIGG/PIGN/PIGO family. PIGN subfamily.</text>
</comment>
<evidence type="ECO:0000256" key="4">
    <source>
        <dbReference type="ARBA" id="ARBA00022741"/>
    </source>
</evidence>
<comment type="similarity">
    <text evidence="2">Belongs to the tubulin family.</text>
</comment>
<dbReference type="GO" id="GO:0005789">
    <property type="term" value="C:endoplasmic reticulum membrane"/>
    <property type="evidence" value="ECO:0007669"/>
    <property type="project" value="UniProtKB-SubCell"/>
</dbReference>
<dbReference type="PANTHER" id="PTHR12250">
    <property type="entry name" value="PHOSPHATIDYLINOSITOL GLYCAN, CLASS N"/>
    <property type="match status" value="1"/>
</dbReference>